<dbReference type="PANTHER" id="PTHR33361">
    <property type="entry name" value="GLR0591 PROTEIN"/>
    <property type="match status" value="1"/>
</dbReference>
<name>A0AAX1N8W8_9BACT</name>
<sequence>MYTLLDRFFYEYTLTHPELLTKTKAFKWPYAPETLESHLNNESTIQSKRDFEYLKGELEFLNRYDQQGLTEQEELSRETFEFIMDVSILDRWIYKNVKYPIDQITGIQVQLPLFMVNNHTIDNVNQAYNYVSRLEEIQNKVSELISGKSLYPNAAEDQITSKGILYRRPFESLEESIHHFNINDGQALPPKSTLRLINLQLEAFLSAPLEENIFYVDFINKLEKIEDENLISQLPELKYRAKKAIEGAVIPSFDALKRTLEELEFQAEEEITLMRFGKEGDNYYRHLLQYHLGLNKEEIEGEYRPRNLNYMAKKMVRVEKQKVNTLLDSLGIPDGKLQDRFHHFIKRYPLQKTKNSIVNFYEAYNQSPRMVEGSKLPIEVSYFPEYVRNFSFEPFYCEGSFDNSRKGHVYINKSLSDYETYMLETYAVSTYALHEWSDTKIKNSTIPLFRRELKLSYTSEFWKNIYVSAYYKNASQEKQVLYAFWRLNNALLMWCDIGIHHFLWTKNEALRYVEENSALNYVDVERIVEETTAQPAKFSSMGFGMYLSDKFQKELEISIDNQEGKGRLLNVFKEGALTLSSFEALLFGKESNVNE</sequence>
<organism evidence="1 2">
    <name type="scientific">Flammeovirga yaeyamensis</name>
    <dbReference type="NCBI Taxonomy" id="367791"/>
    <lineage>
        <taxon>Bacteria</taxon>
        <taxon>Pseudomonadati</taxon>
        <taxon>Bacteroidota</taxon>
        <taxon>Cytophagia</taxon>
        <taxon>Cytophagales</taxon>
        <taxon>Flammeovirgaceae</taxon>
        <taxon>Flammeovirga</taxon>
    </lineage>
</organism>
<dbReference type="PANTHER" id="PTHR33361:SF2">
    <property type="entry name" value="DUF885 DOMAIN-CONTAINING PROTEIN"/>
    <property type="match status" value="1"/>
</dbReference>
<proteinExistence type="predicted"/>
<evidence type="ECO:0000313" key="1">
    <source>
        <dbReference type="EMBL" id="QWG02846.1"/>
    </source>
</evidence>
<evidence type="ECO:0000313" key="2">
    <source>
        <dbReference type="Proteomes" id="UP000678679"/>
    </source>
</evidence>
<dbReference type="Pfam" id="PF05960">
    <property type="entry name" value="DUF885"/>
    <property type="match status" value="1"/>
</dbReference>
<dbReference type="InterPro" id="IPR010281">
    <property type="entry name" value="DUF885"/>
</dbReference>
<dbReference type="RefSeq" id="WP_169664337.1">
    <property type="nucleotide sequence ID" value="NZ_CP076132.1"/>
</dbReference>
<protein>
    <submittedName>
        <fullName evidence="1">DUF885 family protein</fullName>
    </submittedName>
</protein>
<dbReference type="Proteomes" id="UP000678679">
    <property type="component" value="Chromosome 1"/>
</dbReference>
<keyword evidence="2" id="KW-1185">Reference proteome</keyword>
<dbReference type="KEGG" id="fya:KMW28_04510"/>
<dbReference type="AlphaFoldDB" id="A0AAX1N8W8"/>
<reference evidence="1 2" key="1">
    <citation type="submission" date="2021-05" db="EMBL/GenBank/DDBJ databases">
        <title>Comparative genomic studies on the polysaccharide-degrading batcterial strains of the Flammeovirga genus.</title>
        <authorList>
            <person name="Zewei F."/>
            <person name="Zheng Z."/>
            <person name="Yu L."/>
            <person name="Ruyue G."/>
            <person name="Yanhong M."/>
            <person name="Yuanyuan C."/>
            <person name="Jingyan G."/>
            <person name="Wenjun H."/>
        </authorList>
    </citation>
    <scope>NUCLEOTIDE SEQUENCE [LARGE SCALE GENOMIC DNA]</scope>
    <source>
        <strain evidence="1 2">NBRC:100898</strain>
    </source>
</reference>
<dbReference type="EMBL" id="CP076132">
    <property type="protein sequence ID" value="QWG02846.1"/>
    <property type="molecule type" value="Genomic_DNA"/>
</dbReference>
<gene>
    <name evidence="1" type="ORF">KMW28_04510</name>
</gene>
<accession>A0AAX1N8W8</accession>